<sequence>MTTIQIAYEVNAAAVARVEALLAEVALRDVNWNGVDFQIERDDFTCIPDNESADAVALLHQINRAIDGQE</sequence>
<dbReference type="RefSeq" id="WP_147627163.1">
    <property type="nucleotide sequence ID" value="NZ_CP042807.1"/>
</dbReference>
<organism evidence="1 2">
    <name type="scientific">Rhodanobacter glycinis</name>
    <dbReference type="NCBI Taxonomy" id="582702"/>
    <lineage>
        <taxon>Bacteria</taxon>
        <taxon>Pseudomonadati</taxon>
        <taxon>Pseudomonadota</taxon>
        <taxon>Gammaproteobacteria</taxon>
        <taxon>Lysobacterales</taxon>
        <taxon>Rhodanobacteraceae</taxon>
        <taxon>Rhodanobacter</taxon>
    </lineage>
</organism>
<dbReference type="KEGG" id="rgl:CS053_08680"/>
<evidence type="ECO:0000313" key="1">
    <source>
        <dbReference type="EMBL" id="QEE24571.1"/>
    </source>
</evidence>
<proteinExistence type="predicted"/>
<dbReference type="Proteomes" id="UP000321807">
    <property type="component" value="Chromosome"/>
</dbReference>
<protein>
    <submittedName>
        <fullName evidence="1">Uncharacterized protein</fullName>
    </submittedName>
</protein>
<reference evidence="1 2" key="1">
    <citation type="submission" date="2019-08" db="EMBL/GenBank/DDBJ databases">
        <title>Complete genome sequence of Rhodanobacter glycinis strain T01E-68 isolated from tomato root.</title>
        <authorList>
            <person name="Weon H.-Y."/>
            <person name="Lee S.A."/>
        </authorList>
    </citation>
    <scope>NUCLEOTIDE SEQUENCE [LARGE SCALE GENOMIC DNA]</scope>
    <source>
        <strain evidence="1 2">T01E-68</strain>
    </source>
</reference>
<name>A0A5B9E1N1_9GAMM</name>
<dbReference type="EMBL" id="CP042807">
    <property type="protein sequence ID" value="QEE24571.1"/>
    <property type="molecule type" value="Genomic_DNA"/>
</dbReference>
<gene>
    <name evidence="1" type="ORF">CS053_08680</name>
</gene>
<accession>A0A5B9E1N1</accession>
<evidence type="ECO:0000313" key="2">
    <source>
        <dbReference type="Proteomes" id="UP000321807"/>
    </source>
</evidence>
<dbReference type="AlphaFoldDB" id="A0A5B9E1N1"/>